<sequence length="254" mass="27397">MDGGRRSLWEKIIPELKRPHVPRKMACETERNPLGVFKCQLCALTAPYSYQGQQPPDSQSVVLLEESYVMRDPFTPDKGRFLIVGSRCSMCGRLVCVGPVGMQFILLEEILPPLCPGQRGCFPSGNSARLGEKESPLHEACQPAQFSTMSAVWYQGRSGAHPGLVATRASMAQVRDGAEMEPLCRPSLWAVGAMSGAQGAGVCLQQHQGQVPAETAPTGRPQTPALRDRSLTAPTLAAGETLTWARRVAPVLSG</sequence>
<reference evidence="1" key="3">
    <citation type="submission" date="2025-09" db="UniProtKB">
        <authorList>
            <consortium name="Ensembl"/>
        </authorList>
    </citation>
    <scope>IDENTIFICATION</scope>
</reference>
<dbReference type="Ensembl" id="ENSOART00020003250.2">
    <property type="protein sequence ID" value="ENSOARP00020002699.2"/>
    <property type="gene ID" value="ENSOARG00020002132.2"/>
</dbReference>
<name>A0AC11AQE4_SHEEP</name>
<evidence type="ECO:0000313" key="1">
    <source>
        <dbReference type="Ensembl" id="ENSOARP00020002699.2"/>
    </source>
</evidence>
<proteinExistence type="predicted"/>
<organism evidence="1">
    <name type="scientific">Ovis aries</name>
    <name type="common">Sheep</name>
    <dbReference type="NCBI Taxonomy" id="9940"/>
    <lineage>
        <taxon>Eukaryota</taxon>
        <taxon>Metazoa</taxon>
        <taxon>Chordata</taxon>
        <taxon>Craniata</taxon>
        <taxon>Vertebrata</taxon>
        <taxon>Euteleostomi</taxon>
        <taxon>Mammalia</taxon>
        <taxon>Eutheria</taxon>
        <taxon>Laurasiatheria</taxon>
        <taxon>Artiodactyla</taxon>
        <taxon>Ruminantia</taxon>
        <taxon>Pecora</taxon>
        <taxon>Bovidae</taxon>
        <taxon>Caprinae</taxon>
        <taxon>Ovis</taxon>
    </lineage>
</organism>
<reference evidence="1" key="1">
    <citation type="submission" date="2020-11" db="EMBL/GenBank/DDBJ databases">
        <authorList>
            <person name="Davenport K.M."/>
            <person name="Bickhart D.M."/>
            <person name="Smith T.P.L."/>
            <person name="Murdoch B.M."/>
            <person name="Rosen B.D."/>
        </authorList>
    </citation>
    <scope>NUCLEOTIDE SEQUENCE [LARGE SCALE GENOMIC DNA]</scope>
    <source>
        <strain evidence="1">OAR_USU_Benz2616</strain>
    </source>
</reference>
<protein>
    <submittedName>
        <fullName evidence="1">Uncharacterized protein</fullName>
    </submittedName>
</protein>
<reference evidence="1" key="2">
    <citation type="submission" date="2025-08" db="UniProtKB">
        <authorList>
            <consortium name="Ensembl"/>
        </authorList>
    </citation>
    <scope>IDENTIFICATION</scope>
</reference>
<accession>A0AC11AQE4</accession>
<gene>
    <name evidence="1" type="primary">CDPF1</name>
</gene>